<keyword evidence="5 6" id="KW-0119">Carbohydrate metabolism</keyword>
<evidence type="ECO:0000256" key="1">
    <source>
        <dbReference type="ARBA" id="ARBA00000056"/>
    </source>
</evidence>
<evidence type="ECO:0000256" key="3">
    <source>
        <dbReference type="ARBA" id="ARBA00005081"/>
    </source>
</evidence>
<dbReference type="eggNOG" id="COG3010">
    <property type="taxonomic scope" value="Bacteria"/>
</dbReference>
<dbReference type="STRING" id="716541.ECL_04109"/>
<reference evidence="7 8" key="1">
    <citation type="journal article" date="2010" name="J. Bacteriol.">
        <title>Complete genome sequence of Enterobacter cloacae subsp. cloacae type strain ATCC 13047.</title>
        <authorList>
            <person name="Ren Y."/>
            <person name="Ren Y."/>
            <person name="Zhou Z."/>
            <person name="Guo X."/>
            <person name="Li Y."/>
            <person name="Feng L."/>
            <person name="Wang L."/>
        </authorList>
    </citation>
    <scope>NUCLEOTIDE SEQUENCE [LARGE SCALE GENOMIC DNA]</scope>
    <source>
        <strain evidence="8">ATCC 13047 / DSM 30054 / NBRC 13535 / NCTC 10005 / WDCM 00083 / NCDC 279-56</strain>
    </source>
</reference>
<comment type="pathway">
    <text evidence="3 6">Amino-sugar metabolism; N-acetylneuraminate degradation; D-fructose 6-phosphate from N-acetylneuraminate: step 3/5.</text>
</comment>
<gene>
    <name evidence="6 7" type="primary">nanE</name>
    <name evidence="7" type="ordered locus">ECL_04109</name>
</gene>
<protein>
    <recommendedName>
        <fullName evidence="6">Putative N-acetylmannosamine-6-phosphate 2-epimerase</fullName>
        <ecNumber evidence="6">5.1.3.9</ecNumber>
    </recommendedName>
    <alternativeName>
        <fullName evidence="6">ManNAc-6-P epimerase</fullName>
    </alternativeName>
</protein>
<proteinExistence type="inferred from homology"/>
<organism evidence="7 8">
    <name type="scientific">Enterobacter cloacae subsp. cloacae (strain ATCC 13047 / DSM 30054 / NBRC 13535 / NCTC 10005 / WDCM 00083 / NCDC 279-56)</name>
    <dbReference type="NCBI Taxonomy" id="716541"/>
    <lineage>
        <taxon>Bacteria</taxon>
        <taxon>Pseudomonadati</taxon>
        <taxon>Pseudomonadota</taxon>
        <taxon>Gammaproteobacteria</taxon>
        <taxon>Enterobacterales</taxon>
        <taxon>Enterobacteriaceae</taxon>
        <taxon>Enterobacter</taxon>
        <taxon>Enterobacter cloacae complex</taxon>
    </lineage>
</organism>
<dbReference type="PATRIC" id="fig|716541.4.peg.4259"/>
<dbReference type="EC" id="5.1.3.9" evidence="6"/>
<keyword evidence="4 6" id="KW-0413">Isomerase</keyword>
<dbReference type="EnsemblBacteria" id="ADF63643">
    <property type="protein sequence ID" value="ADF63643"/>
    <property type="gene ID" value="ECL_04109"/>
</dbReference>
<evidence type="ECO:0000256" key="2">
    <source>
        <dbReference type="ARBA" id="ARBA00002147"/>
    </source>
</evidence>
<dbReference type="EMBL" id="CP001918">
    <property type="protein sequence ID" value="ADF63643.1"/>
    <property type="molecule type" value="Genomic_DNA"/>
</dbReference>
<dbReference type="PANTHER" id="PTHR36204:SF1">
    <property type="entry name" value="N-ACETYLMANNOSAMINE-6-PHOSPHATE 2-EPIMERASE-RELATED"/>
    <property type="match status" value="1"/>
</dbReference>
<dbReference type="InterPro" id="IPR007260">
    <property type="entry name" value="NanE"/>
</dbReference>
<dbReference type="GO" id="GO:0005829">
    <property type="term" value="C:cytosol"/>
    <property type="evidence" value="ECO:0007669"/>
    <property type="project" value="TreeGrafter"/>
</dbReference>
<dbReference type="NCBIfam" id="NF002231">
    <property type="entry name" value="PRK01130.1"/>
    <property type="match status" value="1"/>
</dbReference>
<dbReference type="Proteomes" id="UP000002363">
    <property type="component" value="Chromosome"/>
</dbReference>
<dbReference type="AlphaFoldDB" id="A0A0H3CP01"/>
<dbReference type="KEGG" id="enc:ECL_04109"/>
<dbReference type="OrthoDB" id="9810372at2"/>
<dbReference type="GO" id="GO:0006053">
    <property type="term" value="P:N-acetylmannosamine catabolic process"/>
    <property type="evidence" value="ECO:0007669"/>
    <property type="project" value="TreeGrafter"/>
</dbReference>
<dbReference type="RefSeq" id="WP_013098511.1">
    <property type="nucleotide sequence ID" value="NC_014121.1"/>
</dbReference>
<dbReference type="HAMAP" id="MF_01235">
    <property type="entry name" value="ManNAc6P_epimer"/>
    <property type="match status" value="1"/>
</dbReference>
<dbReference type="Pfam" id="PF04131">
    <property type="entry name" value="NanE"/>
    <property type="match status" value="1"/>
</dbReference>
<dbReference type="SUPFAM" id="SSF51366">
    <property type="entry name" value="Ribulose-phoshate binding barrel"/>
    <property type="match status" value="1"/>
</dbReference>
<dbReference type="HOGENOM" id="CLU_086300_1_0_6"/>
<evidence type="ECO:0000256" key="5">
    <source>
        <dbReference type="ARBA" id="ARBA00023277"/>
    </source>
</evidence>
<accession>A0A0H3CP01</accession>
<evidence type="ECO:0000313" key="8">
    <source>
        <dbReference type="Proteomes" id="UP000002363"/>
    </source>
</evidence>
<dbReference type="GO" id="GO:0047465">
    <property type="term" value="F:N-acylglucosamine-6-phosphate 2-epimerase activity"/>
    <property type="evidence" value="ECO:0007669"/>
    <property type="project" value="UniProtKB-EC"/>
</dbReference>
<evidence type="ECO:0000313" key="7">
    <source>
        <dbReference type="EMBL" id="ADF63643.1"/>
    </source>
</evidence>
<dbReference type="GO" id="GO:0019262">
    <property type="term" value="P:N-acetylneuraminate catabolic process"/>
    <property type="evidence" value="ECO:0007669"/>
    <property type="project" value="UniProtKB-UniRule"/>
</dbReference>
<dbReference type="FunFam" id="3.20.20.70:FF:000035">
    <property type="entry name" value="Putative N-acetylmannosamine-6-phosphate 2-epimerase"/>
    <property type="match status" value="1"/>
</dbReference>
<dbReference type="InterPro" id="IPR011060">
    <property type="entry name" value="RibuloseP-bd_barrel"/>
</dbReference>
<evidence type="ECO:0000256" key="4">
    <source>
        <dbReference type="ARBA" id="ARBA00023235"/>
    </source>
</evidence>
<dbReference type="UniPathway" id="UPA00629">
    <property type="reaction ID" value="UER00682"/>
</dbReference>
<dbReference type="CDD" id="cd04729">
    <property type="entry name" value="NanE"/>
    <property type="match status" value="1"/>
</dbReference>
<sequence>MKTVLDTLKGRLVVSCQALENEPLHSPFIMSRMALAARQGGAAAIRANSVVDIEAIKEQVTLPVIGIIKREYPDSEVFITATMKEVDELMTVSPAIIALDATDRARPGGESLAMLVTRIRTRYPSVLLMADIATVDEAVTAQALGFDCVGTTLYGYTAQTVGHALPDDDCQFLKAVLAAVTVPVVAEGNVDTPERAARCLALGAHMVVVGGAITRPQQITERFMAAIDAQSTDRA</sequence>
<dbReference type="GO" id="GO:0005975">
    <property type="term" value="P:carbohydrate metabolic process"/>
    <property type="evidence" value="ECO:0007669"/>
    <property type="project" value="UniProtKB-UniRule"/>
</dbReference>
<evidence type="ECO:0000256" key="6">
    <source>
        <dbReference type="HAMAP-Rule" id="MF_01235"/>
    </source>
</evidence>
<dbReference type="PANTHER" id="PTHR36204">
    <property type="entry name" value="N-ACETYLMANNOSAMINE-6-PHOSPHATE 2-EPIMERASE-RELATED"/>
    <property type="match status" value="1"/>
</dbReference>
<dbReference type="Gene3D" id="3.20.20.70">
    <property type="entry name" value="Aldolase class I"/>
    <property type="match status" value="1"/>
</dbReference>
<comment type="catalytic activity">
    <reaction evidence="1 6">
        <text>an N-acyl-D-glucosamine 6-phosphate = an N-acyl-D-mannosamine 6-phosphate</text>
        <dbReference type="Rhea" id="RHEA:23932"/>
        <dbReference type="ChEBI" id="CHEBI:57599"/>
        <dbReference type="ChEBI" id="CHEBI:57666"/>
        <dbReference type="EC" id="5.1.3.9"/>
    </reaction>
</comment>
<dbReference type="InterPro" id="IPR013785">
    <property type="entry name" value="Aldolase_TIM"/>
</dbReference>
<keyword evidence="8" id="KW-1185">Reference proteome</keyword>
<name>A0A0H3CP01_ENTCC</name>
<comment type="similarity">
    <text evidence="6">Belongs to the NanE family.</text>
</comment>
<comment type="function">
    <text evidence="2 6">Converts N-acetylmannosamine-6-phosphate (ManNAc-6-P) to N-acetylglucosamine-6-phosphate (GlcNAc-6-P).</text>
</comment>